<protein>
    <submittedName>
        <fullName evidence="2">Uncharacterized protein</fullName>
    </submittedName>
</protein>
<evidence type="ECO:0000313" key="2">
    <source>
        <dbReference type="EMBL" id="PRY40541.1"/>
    </source>
</evidence>
<evidence type="ECO:0000313" key="3">
    <source>
        <dbReference type="Proteomes" id="UP000239494"/>
    </source>
</evidence>
<keyword evidence="3" id="KW-1185">Reference proteome</keyword>
<keyword evidence="1" id="KW-0472">Membrane</keyword>
<dbReference type="EMBL" id="PVTF01000006">
    <property type="protein sequence ID" value="PRY40541.1"/>
    <property type="molecule type" value="Genomic_DNA"/>
</dbReference>
<name>A0A2T0T4H7_9PSEU</name>
<organism evidence="2 3">
    <name type="scientific">Umezawaea tangerina</name>
    <dbReference type="NCBI Taxonomy" id="84725"/>
    <lineage>
        <taxon>Bacteria</taxon>
        <taxon>Bacillati</taxon>
        <taxon>Actinomycetota</taxon>
        <taxon>Actinomycetes</taxon>
        <taxon>Pseudonocardiales</taxon>
        <taxon>Pseudonocardiaceae</taxon>
        <taxon>Umezawaea</taxon>
    </lineage>
</organism>
<dbReference type="RefSeq" id="WP_146174862.1">
    <property type="nucleotide sequence ID" value="NZ_PVTF01000006.1"/>
</dbReference>
<feature type="transmembrane region" description="Helical" evidence="1">
    <location>
        <begin position="47"/>
        <end position="68"/>
    </location>
</feature>
<proteinExistence type="predicted"/>
<dbReference type="Proteomes" id="UP000239494">
    <property type="component" value="Unassembled WGS sequence"/>
</dbReference>
<sequence>MQNNTSNDGPSNDNQPMDHHTALLMLIGVIAAILLGGLTYLDEHNTPVALIAAISGFVGGVLFGKAIIRR</sequence>
<comment type="caution">
    <text evidence="2">The sequence shown here is derived from an EMBL/GenBank/DDBJ whole genome shotgun (WGS) entry which is preliminary data.</text>
</comment>
<feature type="transmembrane region" description="Helical" evidence="1">
    <location>
        <begin position="21"/>
        <end position="41"/>
    </location>
</feature>
<gene>
    <name evidence="2" type="ORF">CLV43_106278</name>
</gene>
<evidence type="ECO:0000256" key="1">
    <source>
        <dbReference type="SAM" id="Phobius"/>
    </source>
</evidence>
<dbReference type="AlphaFoldDB" id="A0A2T0T4H7"/>
<accession>A0A2T0T4H7</accession>
<keyword evidence="1" id="KW-0812">Transmembrane</keyword>
<keyword evidence="1" id="KW-1133">Transmembrane helix</keyword>
<reference evidence="2 3" key="1">
    <citation type="submission" date="2018-03" db="EMBL/GenBank/DDBJ databases">
        <title>Genomic Encyclopedia of Archaeal and Bacterial Type Strains, Phase II (KMG-II): from individual species to whole genera.</title>
        <authorList>
            <person name="Goeker M."/>
        </authorList>
    </citation>
    <scope>NUCLEOTIDE SEQUENCE [LARGE SCALE GENOMIC DNA]</scope>
    <source>
        <strain evidence="2 3">DSM 44720</strain>
    </source>
</reference>